<dbReference type="STRING" id="641691.SAMN05421636_105160"/>
<dbReference type="InterPro" id="IPR011051">
    <property type="entry name" value="RmlC_Cupin_sf"/>
</dbReference>
<organism evidence="1 2">
    <name type="scientific">Pricia antarctica</name>
    <dbReference type="NCBI Taxonomy" id="641691"/>
    <lineage>
        <taxon>Bacteria</taxon>
        <taxon>Pseudomonadati</taxon>
        <taxon>Bacteroidota</taxon>
        <taxon>Flavobacteriia</taxon>
        <taxon>Flavobacteriales</taxon>
        <taxon>Flavobacteriaceae</taxon>
        <taxon>Pricia</taxon>
    </lineage>
</organism>
<dbReference type="Gene3D" id="2.60.120.10">
    <property type="entry name" value="Jelly Rolls"/>
    <property type="match status" value="1"/>
</dbReference>
<name>A0A1G7D595_9FLAO</name>
<dbReference type="SUPFAM" id="SSF51182">
    <property type="entry name" value="RmlC-like cupins"/>
    <property type="match status" value="1"/>
</dbReference>
<gene>
    <name evidence="1" type="ORF">SAMN05421636_105160</name>
</gene>
<reference evidence="1 2" key="1">
    <citation type="submission" date="2016-10" db="EMBL/GenBank/DDBJ databases">
        <authorList>
            <person name="de Groot N.N."/>
        </authorList>
    </citation>
    <scope>NUCLEOTIDE SEQUENCE [LARGE SCALE GENOMIC DNA]</scope>
    <source>
        <strain evidence="1 2">DSM 23421</strain>
    </source>
</reference>
<dbReference type="Proteomes" id="UP000199109">
    <property type="component" value="Unassembled WGS sequence"/>
</dbReference>
<dbReference type="OrthoDB" id="1119958at2"/>
<keyword evidence="2" id="KW-1185">Reference proteome</keyword>
<dbReference type="RefSeq" id="WP_091868533.1">
    <property type="nucleotide sequence ID" value="NZ_FNAO01000005.1"/>
</dbReference>
<evidence type="ECO:0000313" key="2">
    <source>
        <dbReference type="Proteomes" id="UP000199109"/>
    </source>
</evidence>
<evidence type="ECO:0000313" key="1">
    <source>
        <dbReference type="EMBL" id="SDE46126.1"/>
    </source>
</evidence>
<protein>
    <recommendedName>
        <fullName evidence="3">Cupin domain-containing protein</fullName>
    </recommendedName>
</protein>
<dbReference type="InterPro" id="IPR014710">
    <property type="entry name" value="RmlC-like_jellyroll"/>
</dbReference>
<accession>A0A1G7D595</accession>
<evidence type="ECO:0008006" key="3">
    <source>
        <dbReference type="Google" id="ProtNLM"/>
    </source>
</evidence>
<dbReference type="EMBL" id="FNAO01000005">
    <property type="protein sequence ID" value="SDE46126.1"/>
    <property type="molecule type" value="Genomic_DNA"/>
</dbReference>
<proteinExistence type="predicted"/>
<dbReference type="AlphaFoldDB" id="A0A1G7D595"/>
<sequence>MKVKKEDIPVIMKAPNTIMRALPNCGGITVGFNELPKGTDFTPLLKGLSNDSCHSAHWGYVLEGSILLIYDNGTKEEINAGEVFYWPAGHTAIVQEDIKFLEFSPSKEYTEVITHVGKKMADLAQ</sequence>